<protein>
    <submittedName>
        <fullName evidence="1">Uncharacterized protein</fullName>
    </submittedName>
</protein>
<sequence length="165" mass="19077">MLPWADEWDNESSEVVQLIIPFFRRKSNKLVLSIGEPFPEKPPKAPVIPKNIVAEALKFQSFLNEEPFRQNEGGSVLRRTRTYEEVARHFDVSCARVSQLMSILRNLPESFLDSMKDSSDPNVLTIFSGRQLIRISRLATLERREKAISRLKDRKAFISRLETNC</sequence>
<comment type="caution">
    <text evidence="1">The sequence shown here is derived from an EMBL/GenBank/DDBJ whole genome shotgun (WGS) entry which is preliminary data.</text>
</comment>
<dbReference type="Proteomes" id="UP000230859">
    <property type="component" value="Unassembled WGS sequence"/>
</dbReference>
<reference evidence="1 2" key="1">
    <citation type="submission" date="2017-09" db="EMBL/GenBank/DDBJ databases">
        <title>Depth-based differentiation of microbial function through sediment-hosted aquifers and enrichment of novel symbionts in the deep terrestrial subsurface.</title>
        <authorList>
            <person name="Probst A.J."/>
            <person name="Ladd B."/>
            <person name="Jarett J.K."/>
            <person name="Geller-Mcgrath D.E."/>
            <person name="Sieber C.M."/>
            <person name="Emerson J.B."/>
            <person name="Anantharaman K."/>
            <person name="Thomas B.C."/>
            <person name="Malmstrom R."/>
            <person name="Stieglmeier M."/>
            <person name="Klingl A."/>
            <person name="Woyke T."/>
            <person name="Ryan C.M."/>
            <person name="Banfield J.F."/>
        </authorList>
    </citation>
    <scope>NUCLEOTIDE SEQUENCE [LARGE SCALE GENOMIC DNA]</scope>
    <source>
        <strain evidence="1">CG11_big_fil_rev_8_21_14_0_20_45_26</strain>
    </source>
</reference>
<evidence type="ECO:0000313" key="2">
    <source>
        <dbReference type="Proteomes" id="UP000230859"/>
    </source>
</evidence>
<evidence type="ECO:0000313" key="1">
    <source>
        <dbReference type="EMBL" id="PIQ86401.1"/>
    </source>
</evidence>
<proteinExistence type="predicted"/>
<name>A0A2H0LPX1_9BACT</name>
<dbReference type="AlphaFoldDB" id="A0A2H0LPX1"/>
<dbReference type="EMBL" id="PCVY01000044">
    <property type="protein sequence ID" value="PIQ86401.1"/>
    <property type="molecule type" value="Genomic_DNA"/>
</dbReference>
<organism evidence="1 2">
    <name type="scientific">Candidatus Abzuiibacterium crystallinum</name>
    <dbReference type="NCBI Taxonomy" id="1974748"/>
    <lineage>
        <taxon>Bacteria</taxon>
        <taxon>Pseudomonadati</taxon>
        <taxon>Candidatus Omnitrophota</taxon>
        <taxon>Candidatus Abzuiibacterium</taxon>
    </lineage>
</organism>
<gene>
    <name evidence="1" type="ORF">COV74_04905</name>
</gene>
<accession>A0A2H0LPX1</accession>